<dbReference type="InterPro" id="IPR001206">
    <property type="entry name" value="Diacylglycerol_kinase_cat_dom"/>
</dbReference>
<keyword evidence="5" id="KW-0547">Nucleotide-binding</keyword>
<evidence type="ECO:0000256" key="3">
    <source>
        <dbReference type="ARBA" id="ARBA00022679"/>
    </source>
</evidence>
<keyword evidence="11" id="KW-1208">Phospholipid metabolism</keyword>
<accession>A0A6J7JFH0</accession>
<dbReference type="InterPro" id="IPR045540">
    <property type="entry name" value="YegS/DAGK_C"/>
</dbReference>
<dbReference type="InterPro" id="IPR017438">
    <property type="entry name" value="ATP-NAD_kinase_N"/>
</dbReference>
<comment type="cofactor">
    <cofactor evidence="1">
        <name>Mg(2+)</name>
        <dbReference type="ChEBI" id="CHEBI:18420"/>
    </cofactor>
</comment>
<dbReference type="Pfam" id="PF19279">
    <property type="entry name" value="YegS_C"/>
    <property type="match status" value="1"/>
</dbReference>
<dbReference type="PROSITE" id="PS50146">
    <property type="entry name" value="DAGK"/>
    <property type="match status" value="1"/>
</dbReference>
<evidence type="ECO:0000256" key="8">
    <source>
        <dbReference type="ARBA" id="ARBA00022842"/>
    </source>
</evidence>
<dbReference type="AlphaFoldDB" id="A0A6J7JFH0"/>
<gene>
    <name evidence="13" type="ORF">UFOPK3662_01962</name>
</gene>
<organism evidence="13">
    <name type="scientific">freshwater metagenome</name>
    <dbReference type="NCBI Taxonomy" id="449393"/>
    <lineage>
        <taxon>unclassified sequences</taxon>
        <taxon>metagenomes</taxon>
        <taxon>ecological metagenomes</taxon>
    </lineage>
</organism>
<dbReference type="GO" id="GO:0008654">
    <property type="term" value="P:phospholipid biosynthetic process"/>
    <property type="evidence" value="ECO:0007669"/>
    <property type="project" value="UniProtKB-KW"/>
</dbReference>
<evidence type="ECO:0000259" key="12">
    <source>
        <dbReference type="PROSITE" id="PS50146"/>
    </source>
</evidence>
<keyword evidence="4" id="KW-0479">Metal-binding</keyword>
<dbReference type="NCBIfam" id="NF008882">
    <property type="entry name" value="PRK11914.1"/>
    <property type="match status" value="1"/>
</dbReference>
<dbReference type="GO" id="GO:0005886">
    <property type="term" value="C:plasma membrane"/>
    <property type="evidence" value="ECO:0007669"/>
    <property type="project" value="TreeGrafter"/>
</dbReference>
<dbReference type="GO" id="GO:0005524">
    <property type="term" value="F:ATP binding"/>
    <property type="evidence" value="ECO:0007669"/>
    <property type="project" value="UniProtKB-KW"/>
</dbReference>
<dbReference type="InterPro" id="IPR005218">
    <property type="entry name" value="Diacylglycerol/lipid_kinase"/>
</dbReference>
<keyword evidence="6" id="KW-0418">Kinase</keyword>
<dbReference type="SMART" id="SM00046">
    <property type="entry name" value="DAGKc"/>
    <property type="match status" value="1"/>
</dbReference>
<dbReference type="PANTHER" id="PTHR12358">
    <property type="entry name" value="SPHINGOSINE KINASE"/>
    <property type="match status" value="1"/>
</dbReference>
<dbReference type="GO" id="GO:0004143">
    <property type="term" value="F:ATP-dependent diacylglycerol kinase activity"/>
    <property type="evidence" value="ECO:0007669"/>
    <property type="project" value="TreeGrafter"/>
</dbReference>
<dbReference type="InterPro" id="IPR016064">
    <property type="entry name" value="NAD/diacylglycerol_kinase_sf"/>
</dbReference>
<dbReference type="EMBL" id="CAFBMW010000015">
    <property type="protein sequence ID" value="CAB4942075.1"/>
    <property type="molecule type" value="Genomic_DNA"/>
</dbReference>
<dbReference type="NCBIfam" id="TIGR00147">
    <property type="entry name" value="YegS/Rv2252/BmrU family lipid kinase"/>
    <property type="match status" value="1"/>
</dbReference>
<keyword evidence="10" id="KW-0594">Phospholipid biosynthesis</keyword>
<evidence type="ECO:0000256" key="7">
    <source>
        <dbReference type="ARBA" id="ARBA00022840"/>
    </source>
</evidence>
<dbReference type="Gene3D" id="2.60.200.40">
    <property type="match status" value="1"/>
</dbReference>
<evidence type="ECO:0000256" key="1">
    <source>
        <dbReference type="ARBA" id="ARBA00001946"/>
    </source>
</evidence>
<keyword evidence="8" id="KW-0460">Magnesium</keyword>
<feature type="domain" description="DAGKc" evidence="12">
    <location>
        <begin position="10"/>
        <end position="141"/>
    </location>
</feature>
<keyword evidence="3" id="KW-0808">Transferase</keyword>
<keyword evidence="9" id="KW-0443">Lipid metabolism</keyword>
<keyword evidence="7" id="KW-0067">ATP-binding</keyword>
<protein>
    <submittedName>
        <fullName evidence="13">Unannotated protein</fullName>
    </submittedName>
</protein>
<evidence type="ECO:0000313" key="13">
    <source>
        <dbReference type="EMBL" id="CAB4942075.1"/>
    </source>
</evidence>
<evidence type="ECO:0000256" key="5">
    <source>
        <dbReference type="ARBA" id="ARBA00022741"/>
    </source>
</evidence>
<evidence type="ECO:0000256" key="11">
    <source>
        <dbReference type="ARBA" id="ARBA00023264"/>
    </source>
</evidence>
<sequence length="300" mass="31833">MHDPSAPDSVRGREIALLTNPTSGRGRGARHRDVALARLRESGFVVRNLQGRDADEAADLAAGCVADGVEALVVCGGDGLVHLGVQAVAGTGVPLGLIPSGTGNDFARYLGLPRTDPVAAADRIIATRTRTIDLARSGDRYFVTVLAAGFDAIVNERANTMTWPHGQMRYNLATLAELRTFRPLHYVLQLDGETVEHDAMLVAVGNGPSFGGGLRITEGALLDDGMLDVVVITEMSKSKLVRSYPRLFTGRIDGVAEYVHRRVRSVTVAAPGIVSYADGERFGPLPLTVECVPGALEVIA</sequence>
<evidence type="ECO:0000256" key="4">
    <source>
        <dbReference type="ARBA" id="ARBA00022723"/>
    </source>
</evidence>
<dbReference type="Pfam" id="PF00781">
    <property type="entry name" value="DAGK_cat"/>
    <property type="match status" value="1"/>
</dbReference>
<dbReference type="SUPFAM" id="SSF111331">
    <property type="entry name" value="NAD kinase/diacylglycerol kinase-like"/>
    <property type="match status" value="1"/>
</dbReference>
<evidence type="ECO:0000256" key="2">
    <source>
        <dbReference type="ARBA" id="ARBA00022516"/>
    </source>
</evidence>
<dbReference type="InterPro" id="IPR050187">
    <property type="entry name" value="Lipid_Phosphate_FormReg"/>
</dbReference>
<dbReference type="Gene3D" id="3.40.50.10330">
    <property type="entry name" value="Probable inorganic polyphosphate/atp-NAD kinase, domain 1"/>
    <property type="match status" value="1"/>
</dbReference>
<evidence type="ECO:0000256" key="9">
    <source>
        <dbReference type="ARBA" id="ARBA00023098"/>
    </source>
</evidence>
<dbReference type="PANTHER" id="PTHR12358:SF106">
    <property type="entry name" value="LIPID KINASE YEGS"/>
    <property type="match status" value="1"/>
</dbReference>
<dbReference type="GO" id="GO:0046872">
    <property type="term" value="F:metal ion binding"/>
    <property type="evidence" value="ECO:0007669"/>
    <property type="project" value="UniProtKB-KW"/>
</dbReference>
<keyword evidence="2" id="KW-0444">Lipid biosynthesis</keyword>
<evidence type="ECO:0000256" key="10">
    <source>
        <dbReference type="ARBA" id="ARBA00023209"/>
    </source>
</evidence>
<proteinExistence type="predicted"/>
<evidence type="ECO:0000256" key="6">
    <source>
        <dbReference type="ARBA" id="ARBA00022777"/>
    </source>
</evidence>
<name>A0A6J7JFH0_9ZZZZ</name>
<reference evidence="13" key="1">
    <citation type="submission" date="2020-05" db="EMBL/GenBank/DDBJ databases">
        <authorList>
            <person name="Chiriac C."/>
            <person name="Salcher M."/>
            <person name="Ghai R."/>
            <person name="Kavagutti S V."/>
        </authorList>
    </citation>
    <scope>NUCLEOTIDE SEQUENCE</scope>
</reference>